<evidence type="ECO:0000313" key="1">
    <source>
        <dbReference type="Proteomes" id="UP000887564"/>
    </source>
</evidence>
<name>A0A914RUP0_PAREQ</name>
<dbReference type="SUPFAM" id="SSF56801">
    <property type="entry name" value="Acetyl-CoA synthetase-like"/>
    <property type="match status" value="1"/>
</dbReference>
<evidence type="ECO:0000313" key="2">
    <source>
        <dbReference type="WBParaSite" id="PEQ_0000856301-mRNA-1"/>
    </source>
</evidence>
<dbReference type="PROSITE" id="PS00455">
    <property type="entry name" value="AMP_BINDING"/>
    <property type="match status" value="1"/>
</dbReference>
<dbReference type="InterPro" id="IPR020845">
    <property type="entry name" value="AMP-binding_CS"/>
</dbReference>
<dbReference type="AlphaFoldDB" id="A0A914RUP0"/>
<dbReference type="Proteomes" id="UP000887564">
    <property type="component" value="Unplaced"/>
</dbReference>
<dbReference type="Gene3D" id="3.40.50.980">
    <property type="match status" value="1"/>
</dbReference>
<reference evidence="2" key="1">
    <citation type="submission" date="2022-11" db="UniProtKB">
        <authorList>
            <consortium name="WormBaseParasite"/>
        </authorList>
    </citation>
    <scope>IDENTIFICATION</scope>
</reference>
<keyword evidence="1" id="KW-1185">Reference proteome</keyword>
<protein>
    <submittedName>
        <fullName evidence="2">AMP-dependent synthetase/ligase domain-containing protein</fullName>
    </submittedName>
</protein>
<organism evidence="1 2">
    <name type="scientific">Parascaris equorum</name>
    <name type="common">Equine roundworm</name>
    <dbReference type="NCBI Taxonomy" id="6256"/>
    <lineage>
        <taxon>Eukaryota</taxon>
        <taxon>Metazoa</taxon>
        <taxon>Ecdysozoa</taxon>
        <taxon>Nematoda</taxon>
        <taxon>Chromadorea</taxon>
        <taxon>Rhabditida</taxon>
        <taxon>Spirurina</taxon>
        <taxon>Ascaridomorpha</taxon>
        <taxon>Ascaridoidea</taxon>
        <taxon>Ascarididae</taxon>
        <taxon>Parascaris</taxon>
    </lineage>
</organism>
<proteinExistence type="predicted"/>
<dbReference type="WBParaSite" id="PEQ_0000856301-mRNA-1">
    <property type="protein sequence ID" value="PEQ_0000856301-mRNA-1"/>
    <property type="gene ID" value="PEQ_0000856301"/>
</dbReference>
<accession>A0A914RUP0</accession>
<sequence>MGATNWDSLDLRNILCSSSTNEPQKLDVVDFKSSISNIVVYFVEKMKIHSTFVVIIPNAPLLSRRYGVLSFIYTSGTTGMPKAAVMKHFR</sequence>